<protein>
    <submittedName>
        <fullName evidence="2">Uncharacterized protein</fullName>
    </submittedName>
</protein>
<dbReference type="AlphaFoldDB" id="A0A4C1XGE7"/>
<proteinExistence type="predicted"/>
<keyword evidence="3" id="KW-1185">Reference proteome</keyword>
<name>A0A4C1XGE7_EUMVA</name>
<feature type="region of interest" description="Disordered" evidence="1">
    <location>
        <begin position="190"/>
        <end position="209"/>
    </location>
</feature>
<dbReference type="EMBL" id="BGZK01000831">
    <property type="protein sequence ID" value="GBP62072.1"/>
    <property type="molecule type" value="Genomic_DNA"/>
</dbReference>
<organism evidence="2 3">
    <name type="scientific">Eumeta variegata</name>
    <name type="common">Bagworm moth</name>
    <name type="synonym">Eumeta japonica</name>
    <dbReference type="NCBI Taxonomy" id="151549"/>
    <lineage>
        <taxon>Eukaryota</taxon>
        <taxon>Metazoa</taxon>
        <taxon>Ecdysozoa</taxon>
        <taxon>Arthropoda</taxon>
        <taxon>Hexapoda</taxon>
        <taxon>Insecta</taxon>
        <taxon>Pterygota</taxon>
        <taxon>Neoptera</taxon>
        <taxon>Endopterygota</taxon>
        <taxon>Lepidoptera</taxon>
        <taxon>Glossata</taxon>
        <taxon>Ditrysia</taxon>
        <taxon>Tineoidea</taxon>
        <taxon>Psychidae</taxon>
        <taxon>Oiketicinae</taxon>
        <taxon>Eumeta</taxon>
    </lineage>
</organism>
<comment type="caution">
    <text evidence="2">The sequence shown here is derived from an EMBL/GenBank/DDBJ whole genome shotgun (WGS) entry which is preliminary data.</text>
</comment>
<evidence type="ECO:0000313" key="3">
    <source>
        <dbReference type="Proteomes" id="UP000299102"/>
    </source>
</evidence>
<reference evidence="2 3" key="1">
    <citation type="journal article" date="2019" name="Commun. Biol.">
        <title>The bagworm genome reveals a unique fibroin gene that provides high tensile strength.</title>
        <authorList>
            <person name="Kono N."/>
            <person name="Nakamura H."/>
            <person name="Ohtoshi R."/>
            <person name="Tomita M."/>
            <person name="Numata K."/>
            <person name="Arakawa K."/>
        </authorList>
    </citation>
    <scope>NUCLEOTIDE SEQUENCE [LARGE SCALE GENOMIC DNA]</scope>
</reference>
<dbReference type="Proteomes" id="UP000299102">
    <property type="component" value="Unassembled WGS sequence"/>
</dbReference>
<evidence type="ECO:0000313" key="2">
    <source>
        <dbReference type="EMBL" id="GBP62072.1"/>
    </source>
</evidence>
<sequence>MTRQACKPQRRKRKFQTGLQPTALRRRHENAAAVRLPDRMTRVHHVTYKHGIVISNRRTRVTQKVDLCSIYDPRTDVPEGPPIKRAAHYDRGSNIIRGIQMYTPPAGIISRRKTFNRSRFTRVALPRTGPRSCRERPNSHMTVALALAGRGRPSSSPADRTRDRQLNMLSELRREWFKAKYALITESDSVPPRSKVTHFTTDPPPHGGDGRISHNWHEAFSQTKGPRRARAHGVIVILKFQPGRGREIYDRPQPPGPCIIPRVHHVRRGRRAGGALGGANTDTLVSSSLRAKWCGLGLLRAWSSSPREVRDRQFKLLPRASFQFALRSEFIDRFPRDRGGNEHLLVEDN</sequence>
<evidence type="ECO:0000256" key="1">
    <source>
        <dbReference type="SAM" id="MobiDB-lite"/>
    </source>
</evidence>
<gene>
    <name evidence="2" type="ORF">EVAR_53850_1</name>
</gene>
<accession>A0A4C1XGE7</accession>